<keyword evidence="1" id="KW-0175">Coiled coil</keyword>
<feature type="compositionally biased region" description="Acidic residues" evidence="2">
    <location>
        <begin position="648"/>
        <end position="657"/>
    </location>
</feature>
<reference evidence="3 4" key="1">
    <citation type="journal article" date="2015" name="PLoS Pathog.">
        <title>Leptomonas seymouri: Adaptations to the Dixenous Life Cycle Analyzed by Genome Sequencing, Transcriptome Profiling and Co-infection with Leishmania donovani.</title>
        <authorList>
            <person name="Kraeva N."/>
            <person name="Butenko A."/>
            <person name="Hlavacova J."/>
            <person name="Kostygov A."/>
            <person name="Myskova J."/>
            <person name="Grybchuk D."/>
            <person name="Lestinova T."/>
            <person name="Votypka J."/>
            <person name="Volf P."/>
            <person name="Opperdoes F."/>
            <person name="Flegontov P."/>
            <person name="Lukes J."/>
            <person name="Yurchenko V."/>
        </authorList>
    </citation>
    <scope>NUCLEOTIDE SEQUENCE [LARGE SCALE GENOMIC DNA]</scope>
    <source>
        <strain evidence="3 4">ATCC 30220</strain>
    </source>
</reference>
<evidence type="ECO:0000256" key="1">
    <source>
        <dbReference type="SAM" id="Coils"/>
    </source>
</evidence>
<sequence>MQSSDDDVVVIDSSSASYANPPGALTHPNSSGDSEQFTTDGDAEGDDEVQPTRGAAGASIAALHRRTPYDAACHRLQEGLRSLPSMRMEVDTQTDTSVSGETAAALYQHLTELHSALGIRLAMPAAAPTDCRSSIDRLIASWREGGRAWKRPRHDVLVSPNRESEEESGTAASKCINKEGVRSYSGAASDTSLPPSSAPPVWVEELSAALQQCQRLLQSAVVTEARQRGGGDDATIRARLVSLPVEPPTTASSAPPPSSGLTPFPRSERAAQGGADSRTDTFSSEAPLSSLLREAEVICTREHISSLQPLYTELRTLRRQRAQKWQEQTQSVARELQWEQRLLSTVLTECEAQLDAMNTNFIECCRGNLAPLDALQRRMQSLQAFQRQIHAAGGVTTPILSVQASSQTLPNTQVRSAAAAALPVEHTPRVLGKAAEALTKHLEEERLRLQADLDAARAQLKEQGKQIADLQACYAHATAQVQHALDAEHYVKKDAIKALKQQQQEALAMLAHQFGWTLVNSTPDVLSLQHPRTGEVLHANHTYATINGKPCGDVAKALAEYVLRHAAVESPAAASDAGKAVGSGTQREQEKTSDSDEGRASFDAAALPPSAPTLSSEDENDVLPPVPTTDAEESPQGEDDHRVAAEYCDTEGEESAGEQEQVMAPSASSPVVPMRAEVKPPTAVEFDGVHTATHQSSNAEAMSDSKDVKQVDGADASGSHGGAEAERGEVHVPAGKLQANDAEGAEEEEVFVNYSNLQSDEMASSRQDDSGAVNSSAEYATTKAPLQGGATHDREQADVYTGFFTENALWEDDS</sequence>
<dbReference type="EMBL" id="LJSK01000037">
    <property type="protein sequence ID" value="KPI88878.1"/>
    <property type="molecule type" value="Genomic_DNA"/>
</dbReference>
<feature type="region of interest" description="Disordered" evidence="2">
    <location>
        <begin position="569"/>
        <end position="731"/>
    </location>
</feature>
<comment type="caution">
    <text evidence="3">The sequence shown here is derived from an EMBL/GenBank/DDBJ whole genome shotgun (WGS) entry which is preliminary data.</text>
</comment>
<feature type="compositionally biased region" description="Low complexity" evidence="2">
    <location>
        <begin position="604"/>
        <end position="615"/>
    </location>
</feature>
<feature type="compositionally biased region" description="Polar residues" evidence="2">
    <location>
        <begin position="27"/>
        <end position="39"/>
    </location>
</feature>
<dbReference type="AlphaFoldDB" id="A0A0N1I6M7"/>
<feature type="region of interest" description="Disordered" evidence="2">
    <location>
        <begin position="246"/>
        <end position="286"/>
    </location>
</feature>
<name>A0A0N1I6M7_LEPSE</name>
<protein>
    <submittedName>
        <fullName evidence="3">Uncharacterized protein</fullName>
    </submittedName>
</protein>
<keyword evidence="4" id="KW-1185">Reference proteome</keyword>
<feature type="region of interest" description="Disordered" evidence="2">
    <location>
        <begin position="1"/>
        <end position="54"/>
    </location>
</feature>
<evidence type="ECO:0000256" key="2">
    <source>
        <dbReference type="SAM" id="MobiDB-lite"/>
    </source>
</evidence>
<feature type="compositionally biased region" description="Polar residues" evidence="2">
    <location>
        <begin position="756"/>
        <end position="765"/>
    </location>
</feature>
<feature type="coiled-coil region" evidence="1">
    <location>
        <begin position="439"/>
        <end position="473"/>
    </location>
</feature>
<dbReference type="OMA" id="NQLWESE"/>
<proteinExistence type="predicted"/>
<feature type="compositionally biased region" description="Basic and acidic residues" evidence="2">
    <location>
        <begin position="703"/>
        <end position="712"/>
    </location>
</feature>
<evidence type="ECO:0000313" key="4">
    <source>
        <dbReference type="Proteomes" id="UP000038009"/>
    </source>
</evidence>
<dbReference type="VEuPathDB" id="TriTrypDB:Lsey_0037_0090"/>
<accession>A0A0N1I6M7</accession>
<feature type="compositionally biased region" description="Basic and acidic residues" evidence="2">
    <location>
        <begin position="587"/>
        <end position="600"/>
    </location>
</feature>
<organism evidence="3 4">
    <name type="scientific">Leptomonas seymouri</name>
    <dbReference type="NCBI Taxonomy" id="5684"/>
    <lineage>
        <taxon>Eukaryota</taxon>
        <taxon>Discoba</taxon>
        <taxon>Euglenozoa</taxon>
        <taxon>Kinetoplastea</taxon>
        <taxon>Metakinetoplastina</taxon>
        <taxon>Trypanosomatida</taxon>
        <taxon>Trypanosomatidae</taxon>
        <taxon>Leishmaniinae</taxon>
        <taxon>Leptomonas</taxon>
    </lineage>
</organism>
<dbReference type="Proteomes" id="UP000038009">
    <property type="component" value="Unassembled WGS sequence"/>
</dbReference>
<evidence type="ECO:0000313" key="3">
    <source>
        <dbReference type="EMBL" id="KPI88878.1"/>
    </source>
</evidence>
<gene>
    <name evidence="3" type="ORF">ABL78_1995</name>
</gene>
<feature type="region of interest" description="Disordered" evidence="2">
    <location>
        <begin position="756"/>
        <end position="798"/>
    </location>
</feature>
<dbReference type="OrthoDB" id="265447at2759"/>